<evidence type="ECO:0000313" key="3">
    <source>
        <dbReference type="EMBL" id="KAK6501949.1"/>
    </source>
</evidence>
<feature type="region of interest" description="Disordered" evidence="1">
    <location>
        <begin position="17"/>
        <end position="50"/>
    </location>
</feature>
<sequence>MRIHRRTPQLVPAWINPDAQSQLQPGDGIKDENLTNRNADSNATPVTDAEGEAGEVVAHTLDQTYPDIPRPTPIKSDDPGVLIQDGLNGKLPESDSDSDDEKADEKPPSTDLAETISLPGLPLGMLGPLITPSEDGKVNLLPTPQDNMVEEIWITTDDSSPDGFNPLDSLSAQLESIMGGLFGKEEKLGKPIDEVMLPNGMAQRGPEVPMGDMEKRDMGRIVGLVVLGTVGPIVVITALGCGIAMCVKRCRSRRKGYTEVRAGLCGDEEWN</sequence>
<accession>A0AAV9W5R8</accession>
<gene>
    <name evidence="3" type="ORF">TWF481_009767</name>
</gene>
<keyword evidence="2" id="KW-0812">Transmembrane</keyword>
<dbReference type="AlphaFoldDB" id="A0AAV9W5R8"/>
<dbReference type="Proteomes" id="UP001370758">
    <property type="component" value="Unassembled WGS sequence"/>
</dbReference>
<keyword evidence="4" id="KW-1185">Reference proteome</keyword>
<comment type="caution">
    <text evidence="3">The sequence shown here is derived from an EMBL/GenBank/DDBJ whole genome shotgun (WGS) entry which is preliminary data.</text>
</comment>
<feature type="region of interest" description="Disordered" evidence="1">
    <location>
        <begin position="62"/>
        <end position="113"/>
    </location>
</feature>
<keyword evidence="2" id="KW-0472">Membrane</keyword>
<evidence type="ECO:0000256" key="2">
    <source>
        <dbReference type="SAM" id="Phobius"/>
    </source>
</evidence>
<reference evidence="3 4" key="1">
    <citation type="submission" date="2023-08" db="EMBL/GenBank/DDBJ databases">
        <authorList>
            <person name="Palmer J.M."/>
        </authorList>
    </citation>
    <scope>NUCLEOTIDE SEQUENCE [LARGE SCALE GENOMIC DNA]</scope>
    <source>
        <strain evidence="3 4">TWF481</strain>
    </source>
</reference>
<name>A0AAV9W5R8_9PEZI</name>
<keyword evidence="2" id="KW-1133">Transmembrane helix</keyword>
<feature type="transmembrane region" description="Helical" evidence="2">
    <location>
        <begin position="221"/>
        <end position="245"/>
    </location>
</feature>
<evidence type="ECO:0000256" key="1">
    <source>
        <dbReference type="SAM" id="MobiDB-lite"/>
    </source>
</evidence>
<evidence type="ECO:0000313" key="4">
    <source>
        <dbReference type="Proteomes" id="UP001370758"/>
    </source>
</evidence>
<proteinExistence type="predicted"/>
<protein>
    <submittedName>
        <fullName evidence="3">Uncharacterized protein</fullName>
    </submittedName>
</protein>
<organism evidence="3 4">
    <name type="scientific">Arthrobotrys musiformis</name>
    <dbReference type="NCBI Taxonomy" id="47236"/>
    <lineage>
        <taxon>Eukaryota</taxon>
        <taxon>Fungi</taxon>
        <taxon>Dikarya</taxon>
        <taxon>Ascomycota</taxon>
        <taxon>Pezizomycotina</taxon>
        <taxon>Orbiliomycetes</taxon>
        <taxon>Orbiliales</taxon>
        <taxon>Orbiliaceae</taxon>
        <taxon>Arthrobotrys</taxon>
    </lineage>
</organism>
<dbReference type="EMBL" id="JAVHJL010000006">
    <property type="protein sequence ID" value="KAK6501949.1"/>
    <property type="molecule type" value="Genomic_DNA"/>
</dbReference>
<feature type="compositionally biased region" description="Polar residues" evidence="1">
    <location>
        <begin position="35"/>
        <end position="45"/>
    </location>
</feature>